<dbReference type="Proteomes" id="UP001305521">
    <property type="component" value="Chromosome"/>
</dbReference>
<evidence type="ECO:0000256" key="1">
    <source>
        <dbReference type="SAM" id="SignalP"/>
    </source>
</evidence>
<keyword evidence="1" id="KW-0732">Signal</keyword>
<reference evidence="2 3" key="1">
    <citation type="submission" date="2023-11" db="EMBL/GenBank/DDBJ databases">
        <title>Arctic aerobic anoxygenic photoheterotroph Sediminicoccus rosea KRV36 adapts its photosynthesis to long days of polar summer.</title>
        <authorList>
            <person name="Tomasch J."/>
            <person name="Kopejtka K."/>
            <person name="Bily T."/>
            <person name="Gardiner A.T."/>
            <person name="Gardian Z."/>
            <person name="Shivaramu S."/>
            <person name="Koblizek M."/>
            <person name="Engelhardt F."/>
            <person name="Kaftan D."/>
        </authorList>
    </citation>
    <scope>NUCLEOTIDE SEQUENCE [LARGE SCALE GENOMIC DNA]</scope>
    <source>
        <strain evidence="2 3">R-30</strain>
    </source>
</reference>
<accession>A0ABZ0PC76</accession>
<proteinExistence type="predicted"/>
<feature type="signal peptide" evidence="1">
    <location>
        <begin position="1"/>
        <end position="22"/>
    </location>
</feature>
<evidence type="ECO:0000313" key="3">
    <source>
        <dbReference type="Proteomes" id="UP001305521"/>
    </source>
</evidence>
<evidence type="ECO:0000313" key="2">
    <source>
        <dbReference type="EMBL" id="WPB83192.1"/>
    </source>
</evidence>
<dbReference type="InterPro" id="IPR058248">
    <property type="entry name" value="Lxx211020-like"/>
</dbReference>
<dbReference type="PANTHER" id="PTHR36302">
    <property type="entry name" value="BLR7088 PROTEIN"/>
    <property type="match status" value="1"/>
</dbReference>
<sequence>MTHRRHLLLATALLPLAGPALAQDRVTELGPLRIVNPWTRAAGQGMQGGGFLVIRNTGATPDRLVSASSPAAGRMELHTHVRDGDVMRMRPVNDIPVPANGEVSLQPGGLHLMLIGLTQPMNAGQTIPVTLRFERAGEVTIQLAVQAAGARSPGHHRH</sequence>
<dbReference type="SUPFAM" id="SSF110087">
    <property type="entry name" value="DR1885-like metal-binding protein"/>
    <property type="match status" value="1"/>
</dbReference>
<dbReference type="InterPro" id="IPR036182">
    <property type="entry name" value="PCuAC_sf"/>
</dbReference>
<organism evidence="2 3">
    <name type="scientific">Sediminicoccus rosea</name>
    <dbReference type="NCBI Taxonomy" id="1225128"/>
    <lineage>
        <taxon>Bacteria</taxon>
        <taxon>Pseudomonadati</taxon>
        <taxon>Pseudomonadota</taxon>
        <taxon>Alphaproteobacteria</taxon>
        <taxon>Acetobacterales</taxon>
        <taxon>Roseomonadaceae</taxon>
        <taxon>Sediminicoccus</taxon>
    </lineage>
</organism>
<feature type="chain" id="PRO_5045545152" evidence="1">
    <location>
        <begin position="23"/>
        <end position="158"/>
    </location>
</feature>
<dbReference type="EMBL" id="CP137852">
    <property type="protein sequence ID" value="WPB83192.1"/>
    <property type="molecule type" value="Genomic_DNA"/>
</dbReference>
<protein>
    <submittedName>
        <fullName evidence="2">Copper chaperone PCu(A)C</fullName>
    </submittedName>
</protein>
<dbReference type="RefSeq" id="WP_318647168.1">
    <property type="nucleotide sequence ID" value="NZ_CP137852.1"/>
</dbReference>
<keyword evidence="3" id="KW-1185">Reference proteome</keyword>
<name>A0ABZ0PC76_9PROT</name>
<dbReference type="InterPro" id="IPR007410">
    <property type="entry name" value="LpqE-like"/>
</dbReference>
<dbReference type="PANTHER" id="PTHR36302:SF1">
    <property type="entry name" value="COPPER CHAPERONE PCU(A)C"/>
    <property type="match status" value="1"/>
</dbReference>
<dbReference type="Pfam" id="PF04314">
    <property type="entry name" value="PCuAC"/>
    <property type="match status" value="1"/>
</dbReference>
<gene>
    <name evidence="2" type="ORF">R9Z33_13865</name>
</gene>
<dbReference type="Gene3D" id="2.60.40.1890">
    <property type="entry name" value="PCu(A)C copper chaperone"/>
    <property type="match status" value="1"/>
</dbReference>